<feature type="chain" id="PRO_5046552267" evidence="1">
    <location>
        <begin position="20"/>
        <end position="265"/>
    </location>
</feature>
<organism evidence="3 4">
    <name type="scientific">Winogradskyella poriferorum</name>
    <dbReference type="NCBI Taxonomy" id="307627"/>
    <lineage>
        <taxon>Bacteria</taxon>
        <taxon>Pseudomonadati</taxon>
        <taxon>Bacteroidota</taxon>
        <taxon>Flavobacteriia</taxon>
        <taxon>Flavobacteriales</taxon>
        <taxon>Flavobacteriaceae</taxon>
        <taxon>Winogradskyella</taxon>
    </lineage>
</organism>
<dbReference type="EMBL" id="JAZHOU010000001">
    <property type="protein sequence ID" value="MEF3077686.1"/>
    <property type="molecule type" value="Genomic_DNA"/>
</dbReference>
<sequence>MKYRLVFIILSILTNYAVAQHKTSVDSTNTNITEVDSILKKNTIVTKRFLKEHELWDELLQKHVSNDGKVNYKSFKTEHKKLLDYIYCLSLMHKSKYFESFSKTKKIAFWINTYNALTIDLILRNYPLESIKDIKDPWKQRLWKLADLDYNLDEIEHKILRKMNEPRIHFAIVCASESCPKLQNTAFTAENLEEQLTKATQEFLADTSKNEISENEIKLSKIFKWFKKDFEQDGSLIDFLNKYTAIEISDKAKKSFKDYSWDLND</sequence>
<feature type="signal peptide" evidence="1">
    <location>
        <begin position="1"/>
        <end position="19"/>
    </location>
</feature>
<keyword evidence="1" id="KW-0732">Signal</keyword>
<evidence type="ECO:0000256" key="1">
    <source>
        <dbReference type="SAM" id="SignalP"/>
    </source>
</evidence>
<dbReference type="PANTHER" id="PTHR46361:SF3">
    <property type="entry name" value="ELECTRON CARRIER_ PROTEIN DISULFIDE OXIDOREDUCTASE"/>
    <property type="match status" value="1"/>
</dbReference>
<dbReference type="PANTHER" id="PTHR46361">
    <property type="entry name" value="ELECTRON CARRIER/ PROTEIN DISULFIDE OXIDOREDUCTASE"/>
    <property type="match status" value="1"/>
</dbReference>
<keyword evidence="4" id="KW-1185">Reference proteome</keyword>
<evidence type="ECO:0000313" key="3">
    <source>
        <dbReference type="EMBL" id="MEF3077686.1"/>
    </source>
</evidence>
<dbReference type="RefSeq" id="WP_331808511.1">
    <property type="nucleotide sequence ID" value="NZ_JAZHOU010000001.1"/>
</dbReference>
<dbReference type="InterPro" id="IPR006869">
    <property type="entry name" value="DUF547"/>
</dbReference>
<accession>A0ABU7W137</accession>
<proteinExistence type="predicted"/>
<reference evidence="3 4" key="1">
    <citation type="submission" date="2024-02" db="EMBL/GenBank/DDBJ databases">
        <title>Winogradskyella poriferorum JCM 12885.</title>
        <authorList>
            <person name="Zhang D.-F."/>
            <person name="Fu Z.-Y."/>
        </authorList>
    </citation>
    <scope>NUCLEOTIDE SEQUENCE [LARGE SCALE GENOMIC DNA]</scope>
    <source>
        <strain evidence="3 4">JCM 12885</strain>
    </source>
</reference>
<comment type="caution">
    <text evidence="3">The sequence shown here is derived from an EMBL/GenBank/DDBJ whole genome shotgun (WGS) entry which is preliminary data.</text>
</comment>
<evidence type="ECO:0000259" key="2">
    <source>
        <dbReference type="Pfam" id="PF04784"/>
    </source>
</evidence>
<dbReference type="Proteomes" id="UP001356704">
    <property type="component" value="Unassembled WGS sequence"/>
</dbReference>
<gene>
    <name evidence="3" type="ORF">V1468_01610</name>
</gene>
<evidence type="ECO:0000313" key="4">
    <source>
        <dbReference type="Proteomes" id="UP001356704"/>
    </source>
</evidence>
<name>A0ABU7W137_9FLAO</name>
<feature type="domain" description="DUF547" evidence="2">
    <location>
        <begin position="99"/>
        <end position="204"/>
    </location>
</feature>
<protein>
    <submittedName>
        <fullName evidence="3">DUF547 domain-containing protein</fullName>
    </submittedName>
</protein>
<dbReference type="Pfam" id="PF04784">
    <property type="entry name" value="DUF547"/>
    <property type="match status" value="1"/>
</dbReference>